<evidence type="ECO:0000259" key="4">
    <source>
        <dbReference type="PROSITE" id="PS50086"/>
    </source>
</evidence>
<dbReference type="GO" id="GO:0003008">
    <property type="term" value="P:system process"/>
    <property type="evidence" value="ECO:0007669"/>
    <property type="project" value="UniProtKB-ARBA"/>
</dbReference>
<comment type="caution">
    <text evidence="6">The sequence shown here is derived from an EMBL/GenBank/DDBJ whole genome shotgun (WGS) entry which is preliminary data.</text>
</comment>
<evidence type="ECO:0000256" key="2">
    <source>
        <dbReference type="ARBA" id="ARBA00022737"/>
    </source>
</evidence>
<evidence type="ECO:0000256" key="3">
    <source>
        <dbReference type="SAM" id="MobiDB-lite"/>
    </source>
</evidence>
<keyword evidence="1" id="KW-0343">GTPase activation</keyword>
<evidence type="ECO:0000256" key="1">
    <source>
        <dbReference type="ARBA" id="ARBA00022468"/>
    </source>
</evidence>
<feature type="region of interest" description="Disordered" evidence="3">
    <location>
        <begin position="962"/>
        <end position="983"/>
    </location>
</feature>
<dbReference type="Gene3D" id="1.10.8.270">
    <property type="entry name" value="putative rabgap domain of human tbc1 domain family member 14 like domains"/>
    <property type="match status" value="1"/>
</dbReference>
<evidence type="ECO:0008006" key="8">
    <source>
        <dbReference type="Google" id="ProtNLM"/>
    </source>
</evidence>
<reference evidence="6" key="1">
    <citation type="journal article" date="2021" name="Mol. Ecol. Resour.">
        <title>Apolygus lucorum genome provides insights into omnivorousness and mesophyll feeding.</title>
        <authorList>
            <person name="Liu Y."/>
            <person name="Liu H."/>
            <person name="Wang H."/>
            <person name="Huang T."/>
            <person name="Liu B."/>
            <person name="Yang B."/>
            <person name="Yin L."/>
            <person name="Li B."/>
            <person name="Zhang Y."/>
            <person name="Zhang S."/>
            <person name="Jiang F."/>
            <person name="Zhang X."/>
            <person name="Ren Y."/>
            <person name="Wang B."/>
            <person name="Wang S."/>
            <person name="Lu Y."/>
            <person name="Wu K."/>
            <person name="Fan W."/>
            <person name="Wang G."/>
        </authorList>
    </citation>
    <scope>NUCLEOTIDE SEQUENCE</scope>
    <source>
        <strain evidence="6">12Hb</strain>
    </source>
</reference>
<dbReference type="PROSITE" id="PS50222">
    <property type="entry name" value="EF_HAND_2"/>
    <property type="match status" value="1"/>
</dbReference>
<name>A0A8S9X4F1_APOLU</name>
<evidence type="ECO:0000259" key="5">
    <source>
        <dbReference type="PROSITE" id="PS50222"/>
    </source>
</evidence>
<dbReference type="FunFam" id="2.30.29.30:FF:000013">
    <property type="entry name" value="Putative TBC1 domain family member 8B"/>
    <property type="match status" value="1"/>
</dbReference>
<keyword evidence="2" id="KW-0677">Repeat</keyword>
<dbReference type="AlphaFoldDB" id="A0A8S9X4F1"/>
<dbReference type="FunFam" id="1.10.8.270:FF:000002">
    <property type="entry name" value="TBC1 domain family member 9B"/>
    <property type="match status" value="1"/>
</dbReference>
<dbReference type="PROSITE" id="PS50086">
    <property type="entry name" value="TBC_RABGAP"/>
    <property type="match status" value="1"/>
</dbReference>
<dbReference type="GO" id="GO:0005509">
    <property type="term" value="F:calcium ion binding"/>
    <property type="evidence" value="ECO:0007669"/>
    <property type="project" value="InterPro"/>
</dbReference>
<dbReference type="PANTHER" id="PTHR47666:SF1">
    <property type="entry name" value="PROTEIN VASCULAR ASSOCIATED DEATH 1, CHLOROPLASTIC"/>
    <property type="match status" value="1"/>
</dbReference>
<keyword evidence="7" id="KW-1185">Reference proteome</keyword>
<dbReference type="InterPro" id="IPR002048">
    <property type="entry name" value="EF_hand_dom"/>
</dbReference>
<gene>
    <name evidence="6" type="ORF">GE061_002329</name>
</gene>
<evidence type="ECO:0000313" key="6">
    <source>
        <dbReference type="EMBL" id="KAF6203990.1"/>
    </source>
</evidence>
<dbReference type="InterPro" id="IPR000195">
    <property type="entry name" value="Rab-GAP-TBC_dom"/>
</dbReference>
<dbReference type="Proteomes" id="UP000466442">
    <property type="component" value="Unassembled WGS sequence"/>
</dbReference>
<sequence length="1037" mass="118337">MLVNPQEVLIAHAMWITEQSSQYFLLQRRKGHGKDSGSLSSLFVGTIDSIFDSKPPPYRILHQTPTSDVYYTIACSVSHADILKDWKWLHENLECLPKFEREEDLSDFVCCKVKSMVAISGPLAATDEEDEKCRKARRIFNLPPDDKLVSYYSCSYWNGKMPLQGWLYLSIQHCCFYAYIFAKEKKVIVRWSDVTGLEQTHNLLFPETIKVSTRNKKYYFSMLLHKQETFKLMEQLVNMTMKQLIDENVGFDEDKELLLKKCKNVIFVSQNYLCFESRVKNLVSLVIPLRDVSQVEPARNTNPQQDSQVLISTKVAPWSTFLFSQVGDRDFFIQKIAELLAKLTEAAEMSKPVVDKKGWDVQPPMCTLFPKERSKDSVAKEEVKVKQWEFHFDEYGRGVSMYKTTDMMKLILQGVPESMRRELWLYFSGAWNEMLSNPGVYRQLVNKGLGRQCTANDEIERDLHRSLPEHPAFQTNVGIDALRRVLTAYAARNPQIGYCQAMNIVSSVMLIYCSEEEAFWLLVCLCEHMLPDYYNTKVVGALVDQEVLDDLISEHFPHLHNSIRQLGMIKMISLSWFLTIFLSVMPYLSAVNVIDCFFYDGAKVIFQVALTVLEINKDKLLKCLDDGEAMQNLTEYLSGVFNAQNRDPQVENSRVPQSISIQNLLHEAYSKYGVITAESIESLRIKHRLRVVQNLEDSLFKSVIRSLDLTYFNTEELTDLVSVIREELVSRRKPDEKYDPSTPPYEAYRVDYDLFKLLFEALTPWGKCTKAEDLSARLFRLIDNNFDGILNVREVVTALGLVCNSEATARIILLFTLHLPPILPSVEIKRHAEQPEGAEVASEATEFFEDGSFSIGSSSTDSTPIFERANSHAGDEPCWDTRSISSLRSIVIANCSKTNHRALPRMTQAHFNAMSMTLYDLLLQLNDEKVDMELPTIVSELIKLGEVGKPFYAARDESTESLRSVSVDSEDQKPLPDLNGNPGVEPEWSIAVEQVMAAILIKEPISNFFSAKTPIKSSLEALRKSRFTTPLSSSDST</sequence>
<dbReference type="PANTHER" id="PTHR47666">
    <property type="entry name" value="PROTEIN VASCULAR ASSOCIATED DEATH 1, CHLOROPLASTIC"/>
    <property type="match status" value="1"/>
</dbReference>
<feature type="domain" description="EF-hand" evidence="5">
    <location>
        <begin position="770"/>
        <end position="805"/>
    </location>
</feature>
<dbReference type="SMART" id="SM00568">
    <property type="entry name" value="GRAM"/>
    <property type="match status" value="2"/>
</dbReference>
<dbReference type="EMBL" id="WIXP02000010">
    <property type="protein sequence ID" value="KAF6203990.1"/>
    <property type="molecule type" value="Genomic_DNA"/>
</dbReference>
<dbReference type="InterPro" id="IPR004182">
    <property type="entry name" value="GRAM"/>
</dbReference>
<protein>
    <recommendedName>
        <fullName evidence="8">Rab-GAP TBC domain-containing protein</fullName>
    </recommendedName>
</protein>
<dbReference type="InterPro" id="IPR036014">
    <property type="entry name" value="TCB1D9/TCB1D9B_PH-GRAM1"/>
</dbReference>
<dbReference type="Gene3D" id="1.10.238.10">
    <property type="entry name" value="EF-hand"/>
    <property type="match status" value="1"/>
</dbReference>
<dbReference type="InterPro" id="IPR035969">
    <property type="entry name" value="Rab-GAP_TBC_sf"/>
</dbReference>
<dbReference type="SMART" id="SM00164">
    <property type="entry name" value="TBC"/>
    <property type="match status" value="1"/>
</dbReference>
<dbReference type="Pfam" id="PF00566">
    <property type="entry name" value="RabGAP-TBC"/>
    <property type="match status" value="1"/>
</dbReference>
<organism evidence="6 7">
    <name type="scientific">Apolygus lucorum</name>
    <name type="common">Small green plant bug</name>
    <name type="synonym">Lygocoris lucorum</name>
    <dbReference type="NCBI Taxonomy" id="248454"/>
    <lineage>
        <taxon>Eukaryota</taxon>
        <taxon>Metazoa</taxon>
        <taxon>Ecdysozoa</taxon>
        <taxon>Arthropoda</taxon>
        <taxon>Hexapoda</taxon>
        <taxon>Insecta</taxon>
        <taxon>Pterygota</taxon>
        <taxon>Neoptera</taxon>
        <taxon>Paraneoptera</taxon>
        <taxon>Hemiptera</taxon>
        <taxon>Heteroptera</taxon>
        <taxon>Panheteroptera</taxon>
        <taxon>Cimicomorpha</taxon>
        <taxon>Miridae</taxon>
        <taxon>Mirini</taxon>
        <taxon>Apolygus</taxon>
    </lineage>
</organism>
<dbReference type="OrthoDB" id="17687at2759"/>
<dbReference type="SUPFAM" id="SSF47923">
    <property type="entry name" value="Ypt/Rab-GAP domain of gyp1p"/>
    <property type="match status" value="2"/>
</dbReference>
<dbReference type="GO" id="GO:0005096">
    <property type="term" value="F:GTPase activator activity"/>
    <property type="evidence" value="ECO:0007669"/>
    <property type="project" value="UniProtKB-KW"/>
</dbReference>
<feature type="domain" description="Rab-GAP TBC" evidence="4">
    <location>
        <begin position="414"/>
        <end position="601"/>
    </location>
</feature>
<dbReference type="Pfam" id="PF02893">
    <property type="entry name" value="GRAM"/>
    <property type="match status" value="2"/>
</dbReference>
<dbReference type="CDD" id="cd13351">
    <property type="entry name" value="PH-GRAM1_TCB1D9_TCB1D9B"/>
    <property type="match status" value="1"/>
</dbReference>
<dbReference type="InterPro" id="IPR011993">
    <property type="entry name" value="PH-like_dom_sf"/>
</dbReference>
<dbReference type="Gene3D" id="2.30.29.30">
    <property type="entry name" value="Pleckstrin-homology domain (PH domain)/Phosphotyrosine-binding domain (PTB)"/>
    <property type="match status" value="2"/>
</dbReference>
<dbReference type="Gene3D" id="1.10.472.80">
    <property type="entry name" value="Ypt/Rab-GAP domain of gyp1p, domain 3"/>
    <property type="match status" value="1"/>
</dbReference>
<accession>A0A8S9X4F1</accession>
<evidence type="ECO:0000313" key="7">
    <source>
        <dbReference type="Proteomes" id="UP000466442"/>
    </source>
</evidence>
<proteinExistence type="predicted"/>
<dbReference type="FunFam" id="1.10.472.80:FF:000049">
    <property type="entry name" value="Uncharacterized protein, isoform B"/>
    <property type="match status" value="1"/>
</dbReference>